<dbReference type="NCBIfam" id="TIGR01130">
    <property type="entry name" value="ER_PDI_fam"/>
    <property type="match status" value="1"/>
</dbReference>
<evidence type="ECO:0000313" key="14">
    <source>
        <dbReference type="EMBL" id="CAD7226942.1"/>
    </source>
</evidence>
<evidence type="ECO:0000256" key="7">
    <source>
        <dbReference type="ARBA" id="ARBA00022824"/>
    </source>
</evidence>
<dbReference type="SUPFAM" id="SSF52833">
    <property type="entry name" value="Thioredoxin-like"/>
    <property type="match status" value="4"/>
</dbReference>
<evidence type="ECO:0000256" key="4">
    <source>
        <dbReference type="ARBA" id="ARBA00012723"/>
    </source>
</evidence>
<dbReference type="InterPro" id="IPR013766">
    <property type="entry name" value="Thioredoxin_domain"/>
</dbReference>
<dbReference type="CDD" id="cd02995">
    <property type="entry name" value="PDI_a_PDI_a'_C"/>
    <property type="match status" value="1"/>
</dbReference>
<dbReference type="FunFam" id="3.40.30.10:FF:000030">
    <property type="entry name" value="Protein disulfide-isomerase"/>
    <property type="match status" value="1"/>
</dbReference>
<evidence type="ECO:0000256" key="13">
    <source>
        <dbReference type="SAM" id="MobiDB-lite"/>
    </source>
</evidence>
<dbReference type="CDD" id="cd02981">
    <property type="entry name" value="PDI_b_family"/>
    <property type="match status" value="1"/>
</dbReference>
<dbReference type="FunFam" id="3.40.30.10:FF:000023">
    <property type="entry name" value="Protein disulfide-isomerase"/>
    <property type="match status" value="1"/>
</dbReference>
<keyword evidence="7" id="KW-0256">Endoplasmic reticulum</keyword>
<evidence type="ECO:0000256" key="8">
    <source>
        <dbReference type="ARBA" id="ARBA00023157"/>
    </source>
</evidence>
<dbReference type="FunFam" id="3.40.30.10:FF:000027">
    <property type="entry name" value="protein disulfide-isomerase A2"/>
    <property type="match status" value="1"/>
</dbReference>
<dbReference type="EMBL" id="OB660982">
    <property type="protein sequence ID" value="CAD7226942.1"/>
    <property type="molecule type" value="Genomic_DNA"/>
</dbReference>
<dbReference type="InterPro" id="IPR017937">
    <property type="entry name" value="Thioredoxin_CS"/>
</dbReference>
<evidence type="ECO:0000256" key="5">
    <source>
        <dbReference type="ARBA" id="ARBA00022729"/>
    </source>
</evidence>
<name>A0A7R8WCS3_9CRUS</name>
<gene>
    <name evidence="14" type="ORF">CTOB1V02_LOCUS4853</name>
</gene>
<dbReference type="PANTHER" id="PTHR18929:SF240">
    <property type="entry name" value="PROTEIN DISULFIDE-ISOMERASE"/>
    <property type="match status" value="1"/>
</dbReference>
<dbReference type="CDD" id="cd02961">
    <property type="entry name" value="PDI_a_family"/>
    <property type="match status" value="1"/>
</dbReference>
<keyword evidence="9 12" id="KW-0413">Isomerase</keyword>
<dbReference type="Gene3D" id="3.40.30.10">
    <property type="entry name" value="Glutaredoxin"/>
    <property type="match status" value="4"/>
</dbReference>
<accession>A0A7R8WCS3</accession>
<feature type="chain" id="PRO_5040558276" description="Protein disulfide-isomerase" evidence="12">
    <location>
        <begin position="19"/>
        <end position="513"/>
    </location>
</feature>
<dbReference type="NCBIfam" id="TIGR01126">
    <property type="entry name" value="pdi_dom"/>
    <property type="match status" value="1"/>
</dbReference>
<protein>
    <recommendedName>
        <fullName evidence="4 12">Protein disulfide-isomerase</fullName>
        <ecNumber evidence="4 12">5.3.4.1</ecNumber>
    </recommendedName>
</protein>
<dbReference type="PROSITE" id="PS51352">
    <property type="entry name" value="THIOREDOXIN_2"/>
    <property type="match status" value="2"/>
</dbReference>
<dbReference type="AlphaFoldDB" id="A0A7R8WCS3"/>
<dbReference type="EC" id="5.3.4.1" evidence="4 12"/>
<dbReference type="InterPro" id="IPR005788">
    <property type="entry name" value="PDI_thioredoxin-like_dom"/>
</dbReference>
<organism evidence="14">
    <name type="scientific">Cyprideis torosa</name>
    <dbReference type="NCBI Taxonomy" id="163714"/>
    <lineage>
        <taxon>Eukaryota</taxon>
        <taxon>Metazoa</taxon>
        <taxon>Ecdysozoa</taxon>
        <taxon>Arthropoda</taxon>
        <taxon>Crustacea</taxon>
        <taxon>Oligostraca</taxon>
        <taxon>Ostracoda</taxon>
        <taxon>Podocopa</taxon>
        <taxon>Podocopida</taxon>
        <taxon>Cytherocopina</taxon>
        <taxon>Cytheroidea</taxon>
        <taxon>Cytherideidae</taxon>
        <taxon>Cyprideis</taxon>
    </lineage>
</organism>
<sequence length="513" mass="57492">MMKYLTITVSLLAVVAFASEEIEKDEGVLVLTTKNFEQTISGNEYVLVEFYAPWCGHCKALKPEYEKAAKQLESEGSSILLGKVDATVESSLAESHEVRGYPTLKFFKNGTPVEYTGGRIAEEIVAWLKKKTGPPAQKLETVDEAKALQESAEVVVVGFFSDQESEDAKKFLKAAESFDDIPFGISSNEDVKKNYEITKDSIVVLQKFDDGRADYSGAMEAEEIAAFVKGNSLPMLVEFSHTTAQKIFGGDMKSHLLLFLSKADAKYATYSEAATKVAKEFKGQLLFVLINTDEEEHVRILEFFGMDKDNTPAMRIIQLKEEMDKYKPATDDVTEDSIRTFVSDFLAGKLKQHLLSQALPEDWNKNPVWVLVSTNFDSVALDNTKDVLVEFYAPWCGHCKSLAPIYDELGEKFQDKDDIVIAKMDATANELEHTKIQSFPTIKMWKKDNTVIVSSLLLSINVFGSTLPSPRAIYSPLCLVAVEWSLNIRGEKYEVEKEDEEENEEDVPSKDEL</sequence>
<dbReference type="CDD" id="cd02982">
    <property type="entry name" value="PDI_b'_family"/>
    <property type="match status" value="1"/>
</dbReference>
<keyword evidence="5 12" id="KW-0732">Signal</keyword>
<comment type="similarity">
    <text evidence="3 11">Belongs to the protein disulfide isomerase family.</text>
</comment>
<comment type="subcellular location">
    <subcellularLocation>
        <location evidence="2">Endoplasmic reticulum lumen</location>
    </subcellularLocation>
</comment>
<dbReference type="Pfam" id="PF13848">
    <property type="entry name" value="Thioredoxin_6"/>
    <property type="match status" value="1"/>
</dbReference>
<dbReference type="InterPro" id="IPR036249">
    <property type="entry name" value="Thioredoxin-like_sf"/>
</dbReference>
<dbReference type="PROSITE" id="PS00194">
    <property type="entry name" value="THIOREDOXIN_1"/>
    <property type="match status" value="2"/>
</dbReference>
<proteinExistence type="inferred from homology"/>
<evidence type="ECO:0000256" key="12">
    <source>
        <dbReference type="RuleBase" id="RU361130"/>
    </source>
</evidence>
<dbReference type="InterPro" id="IPR005792">
    <property type="entry name" value="Prot_disulphide_isomerase"/>
</dbReference>
<dbReference type="OrthoDB" id="72053at2759"/>
<comment type="catalytic activity">
    <reaction evidence="1 12">
        <text>Catalyzes the rearrangement of -S-S- bonds in proteins.</text>
        <dbReference type="EC" id="5.3.4.1"/>
    </reaction>
</comment>
<dbReference type="FunFam" id="3.40.30.10:FF:000042">
    <property type="entry name" value="protein disulfide-isomerase A2"/>
    <property type="match status" value="1"/>
</dbReference>
<evidence type="ECO:0000256" key="3">
    <source>
        <dbReference type="ARBA" id="ARBA00006347"/>
    </source>
</evidence>
<evidence type="ECO:0000256" key="6">
    <source>
        <dbReference type="ARBA" id="ARBA00022737"/>
    </source>
</evidence>
<dbReference type="GO" id="GO:0034976">
    <property type="term" value="P:response to endoplasmic reticulum stress"/>
    <property type="evidence" value="ECO:0007669"/>
    <property type="project" value="TreeGrafter"/>
</dbReference>
<dbReference type="PRINTS" id="PR00421">
    <property type="entry name" value="THIOREDOXIN"/>
</dbReference>
<dbReference type="GO" id="GO:0003756">
    <property type="term" value="F:protein disulfide isomerase activity"/>
    <property type="evidence" value="ECO:0007669"/>
    <property type="project" value="UniProtKB-EC"/>
</dbReference>
<dbReference type="PANTHER" id="PTHR18929">
    <property type="entry name" value="PROTEIN DISULFIDE ISOMERASE"/>
    <property type="match status" value="1"/>
</dbReference>
<feature type="region of interest" description="Disordered" evidence="13">
    <location>
        <begin position="493"/>
        <end position="513"/>
    </location>
</feature>
<evidence type="ECO:0000256" key="10">
    <source>
        <dbReference type="ARBA" id="ARBA00023284"/>
    </source>
</evidence>
<feature type="compositionally biased region" description="Acidic residues" evidence="13">
    <location>
        <begin position="496"/>
        <end position="506"/>
    </location>
</feature>
<feature type="signal peptide" evidence="12">
    <location>
        <begin position="1"/>
        <end position="18"/>
    </location>
</feature>
<keyword evidence="10" id="KW-0676">Redox-active center</keyword>
<dbReference type="Pfam" id="PF00085">
    <property type="entry name" value="Thioredoxin"/>
    <property type="match status" value="2"/>
</dbReference>
<evidence type="ECO:0000256" key="2">
    <source>
        <dbReference type="ARBA" id="ARBA00004319"/>
    </source>
</evidence>
<reference evidence="14" key="1">
    <citation type="submission" date="2020-11" db="EMBL/GenBank/DDBJ databases">
        <authorList>
            <person name="Tran Van P."/>
        </authorList>
    </citation>
    <scope>NUCLEOTIDE SEQUENCE</scope>
</reference>
<evidence type="ECO:0000256" key="11">
    <source>
        <dbReference type="RuleBase" id="RU004208"/>
    </source>
</evidence>
<evidence type="ECO:0000256" key="9">
    <source>
        <dbReference type="ARBA" id="ARBA00023235"/>
    </source>
</evidence>
<keyword evidence="6" id="KW-0677">Repeat</keyword>
<dbReference type="GO" id="GO:0005788">
    <property type="term" value="C:endoplasmic reticulum lumen"/>
    <property type="evidence" value="ECO:0007669"/>
    <property type="project" value="UniProtKB-SubCell"/>
</dbReference>
<evidence type="ECO:0000256" key="1">
    <source>
        <dbReference type="ARBA" id="ARBA00001182"/>
    </source>
</evidence>
<keyword evidence="8" id="KW-1015">Disulfide bond</keyword>
<dbReference type="GO" id="GO:0006457">
    <property type="term" value="P:protein folding"/>
    <property type="evidence" value="ECO:0007669"/>
    <property type="project" value="TreeGrafter"/>
</dbReference>